<gene>
    <name evidence="1" type="ORF">CLF_106800</name>
</gene>
<accession>G7YFQ7</accession>
<organism evidence="1 2">
    <name type="scientific">Clonorchis sinensis</name>
    <name type="common">Chinese liver fluke</name>
    <dbReference type="NCBI Taxonomy" id="79923"/>
    <lineage>
        <taxon>Eukaryota</taxon>
        <taxon>Metazoa</taxon>
        <taxon>Spiralia</taxon>
        <taxon>Lophotrochozoa</taxon>
        <taxon>Platyhelminthes</taxon>
        <taxon>Trematoda</taxon>
        <taxon>Digenea</taxon>
        <taxon>Opisthorchiida</taxon>
        <taxon>Opisthorchiata</taxon>
        <taxon>Opisthorchiidae</taxon>
        <taxon>Clonorchis</taxon>
    </lineage>
</organism>
<evidence type="ECO:0000313" key="1">
    <source>
        <dbReference type="EMBL" id="GAA51790.1"/>
    </source>
</evidence>
<name>G7YFQ7_CLOSI</name>
<evidence type="ECO:0000313" key="2">
    <source>
        <dbReference type="Proteomes" id="UP000008909"/>
    </source>
</evidence>
<dbReference type="EMBL" id="DF143201">
    <property type="protein sequence ID" value="GAA51790.1"/>
    <property type="molecule type" value="Genomic_DNA"/>
</dbReference>
<reference key="2">
    <citation type="submission" date="2011-10" db="EMBL/GenBank/DDBJ databases">
        <title>The genome and transcriptome sequence of Clonorchis sinensis provide insights into the carcinogenic liver fluke.</title>
        <authorList>
            <person name="Wang X."/>
            <person name="Huang Y."/>
            <person name="Chen W."/>
            <person name="Liu H."/>
            <person name="Guo L."/>
            <person name="Chen Y."/>
            <person name="Luo F."/>
            <person name="Zhou W."/>
            <person name="Sun J."/>
            <person name="Mao Q."/>
            <person name="Liang P."/>
            <person name="Zhou C."/>
            <person name="Tian Y."/>
            <person name="Men J."/>
            <person name="Lv X."/>
            <person name="Huang L."/>
            <person name="Zhou J."/>
            <person name="Hu Y."/>
            <person name="Li R."/>
            <person name="Zhang F."/>
            <person name="Lei H."/>
            <person name="Li X."/>
            <person name="Hu X."/>
            <person name="Liang C."/>
            <person name="Xu J."/>
            <person name="Wu Z."/>
            <person name="Yu X."/>
        </authorList>
    </citation>
    <scope>NUCLEOTIDE SEQUENCE</scope>
    <source>
        <strain>Henan</strain>
    </source>
</reference>
<keyword evidence="2" id="KW-1185">Reference proteome</keyword>
<protein>
    <submittedName>
        <fullName evidence="1">Uncharacterized protein</fullName>
    </submittedName>
</protein>
<proteinExistence type="predicted"/>
<dbReference type="AlphaFoldDB" id="G7YFQ7"/>
<sequence>MLTCCNDGNHVNWTGWNICGSLQFEKLYYCGSMPESTRCIVVKISSRRFWLRALITHYLKYRIRDPRTVIELTTSSFSSRSRLSNSGHAEATATGYGGMDVLNYRDIKHWLPNKSWLYGSEASVLNTDVMLSMMMTPPLKRRNQQHLYTGSAWKTRSSSKIGNFPELNVDKLFGMNILRHLGKKHEDGIRTRMAFDSADRFILFNTFAQQSLPQKCVTIVAARMDVLWCFVLPSHVQQGTTKSEFHIPENVLYATQPVERTHT</sequence>
<dbReference type="Proteomes" id="UP000008909">
    <property type="component" value="Unassembled WGS sequence"/>
</dbReference>
<reference evidence="1" key="1">
    <citation type="journal article" date="2011" name="Genome Biol.">
        <title>The draft genome of the carcinogenic human liver fluke Clonorchis sinensis.</title>
        <authorList>
            <person name="Wang X."/>
            <person name="Chen W."/>
            <person name="Huang Y."/>
            <person name="Sun J."/>
            <person name="Men J."/>
            <person name="Liu H."/>
            <person name="Luo F."/>
            <person name="Guo L."/>
            <person name="Lv X."/>
            <person name="Deng C."/>
            <person name="Zhou C."/>
            <person name="Fan Y."/>
            <person name="Li X."/>
            <person name="Huang L."/>
            <person name="Hu Y."/>
            <person name="Liang C."/>
            <person name="Hu X."/>
            <person name="Xu J."/>
            <person name="Yu X."/>
        </authorList>
    </citation>
    <scope>NUCLEOTIDE SEQUENCE [LARGE SCALE GENOMIC DNA]</scope>
    <source>
        <strain evidence="1">Henan</strain>
    </source>
</reference>